<feature type="region of interest" description="Disordered" evidence="5">
    <location>
        <begin position="250"/>
        <end position="275"/>
    </location>
</feature>
<feature type="compositionally biased region" description="Polar residues" evidence="5">
    <location>
        <begin position="350"/>
        <end position="363"/>
    </location>
</feature>
<feature type="transmembrane region" description="Helical" evidence="6">
    <location>
        <begin position="112"/>
        <end position="135"/>
    </location>
</feature>
<feature type="compositionally biased region" description="Polar residues" evidence="5">
    <location>
        <begin position="250"/>
        <end position="261"/>
    </location>
</feature>
<sequence>MASRPKADDDDQEIVTITFFPSRSPTTPVEPTSKSTTSTLPPAPSSTACSCPPPTCVPACKTGFVCRLSVIESTCQCPVASCAKIGFDPGTGDSGDRGSPTPTPASASSKSIVGPVVGGVLGLLVIIAVVVFLFLRRRRMLRRTNSERLLEDSGASAGVTVIGSPRPTNEMEVPVDTKGWREDVIQIKYIPGSAASSPAQGPVQSLHLVESPRAPFMNTNNDSYNKHDSIASTASTGFLDEATVMTVTKKATPQEKTSNAAAVTREESNPSTDVAPAAAATVAAAAATAGGNNGVPGPKEELEEDDSRIIQQKYSLKEEYIEDDETETANNGWRSDKQDYTPAVMVTAPSARSSAHSTIQRPSVPSLILEAKPLGIDTRPTRSPTSPSSSRLSPSSPRATRPSSPLVQRPTVVAAQSSSAPSVVAPLPSSSTATATTTGVAAEPAEAVNVITMSPSTLGPTQHQERASQRHDTVYSDNDNQSIFTIDNIDHLRPWVNSTGRDSTLSTLSDSRSSTRGEGEEIMIYWDGNRNSKIANG</sequence>
<feature type="compositionally biased region" description="Low complexity" evidence="5">
    <location>
        <begin position="31"/>
        <end position="44"/>
    </location>
</feature>
<name>A0A9P6KEM7_9FUNG</name>
<dbReference type="Proteomes" id="UP000780801">
    <property type="component" value="Unassembled WGS sequence"/>
</dbReference>
<dbReference type="EC" id="2.7.10.1" evidence="1"/>
<proteinExistence type="predicted"/>
<dbReference type="EMBL" id="JAABOA010001207">
    <property type="protein sequence ID" value="KAF9582053.1"/>
    <property type="molecule type" value="Genomic_DNA"/>
</dbReference>
<accession>A0A9P6KEM7</accession>
<gene>
    <name evidence="7" type="ORF">BGW38_000717</name>
</gene>
<evidence type="ECO:0000256" key="2">
    <source>
        <dbReference type="ARBA" id="ARBA00022679"/>
    </source>
</evidence>
<keyword evidence="6" id="KW-0472">Membrane</keyword>
<organism evidence="7 8">
    <name type="scientific">Lunasporangiospora selenospora</name>
    <dbReference type="NCBI Taxonomy" id="979761"/>
    <lineage>
        <taxon>Eukaryota</taxon>
        <taxon>Fungi</taxon>
        <taxon>Fungi incertae sedis</taxon>
        <taxon>Mucoromycota</taxon>
        <taxon>Mortierellomycotina</taxon>
        <taxon>Mortierellomycetes</taxon>
        <taxon>Mortierellales</taxon>
        <taxon>Mortierellaceae</taxon>
        <taxon>Lunasporangiospora</taxon>
    </lineage>
</organism>
<evidence type="ECO:0000313" key="7">
    <source>
        <dbReference type="EMBL" id="KAF9582053.1"/>
    </source>
</evidence>
<keyword evidence="2" id="KW-0808">Transferase</keyword>
<reference evidence="7" key="1">
    <citation type="journal article" date="2020" name="Fungal Divers.">
        <title>Resolving the Mortierellaceae phylogeny through synthesis of multi-gene phylogenetics and phylogenomics.</title>
        <authorList>
            <person name="Vandepol N."/>
            <person name="Liber J."/>
            <person name="Desiro A."/>
            <person name="Na H."/>
            <person name="Kennedy M."/>
            <person name="Barry K."/>
            <person name="Grigoriev I.V."/>
            <person name="Miller A.N."/>
            <person name="O'Donnell K."/>
            <person name="Stajich J.E."/>
            <person name="Bonito G."/>
        </authorList>
    </citation>
    <scope>NUCLEOTIDE SEQUENCE</scope>
    <source>
        <strain evidence="7">KOD1015</strain>
    </source>
</reference>
<evidence type="ECO:0000256" key="4">
    <source>
        <dbReference type="ARBA" id="ARBA00023137"/>
    </source>
</evidence>
<feature type="region of interest" description="Disordered" evidence="5">
    <location>
        <begin position="89"/>
        <end position="110"/>
    </location>
</feature>
<feature type="region of interest" description="Disordered" evidence="5">
    <location>
        <begin position="499"/>
        <end position="519"/>
    </location>
</feature>
<protein>
    <recommendedName>
        <fullName evidence="1">receptor protein-tyrosine kinase</fullName>
        <ecNumber evidence="1">2.7.10.1</ecNumber>
    </recommendedName>
</protein>
<keyword evidence="6" id="KW-0812">Transmembrane</keyword>
<dbReference type="InterPro" id="IPR044912">
    <property type="entry name" value="Egfr_JX_dom"/>
</dbReference>
<evidence type="ECO:0000256" key="3">
    <source>
        <dbReference type="ARBA" id="ARBA00022777"/>
    </source>
</evidence>
<dbReference type="Gene3D" id="6.10.250.2930">
    <property type="match status" value="1"/>
</dbReference>
<dbReference type="OrthoDB" id="2443325at2759"/>
<dbReference type="GO" id="GO:0004714">
    <property type="term" value="F:transmembrane receptor protein tyrosine kinase activity"/>
    <property type="evidence" value="ECO:0007669"/>
    <property type="project" value="UniProtKB-EC"/>
</dbReference>
<feature type="compositionally biased region" description="Polar residues" evidence="5">
    <location>
        <begin position="19"/>
        <end position="30"/>
    </location>
</feature>
<dbReference type="AlphaFoldDB" id="A0A9P6KEM7"/>
<feature type="region of interest" description="Disordered" evidence="5">
    <location>
        <begin position="348"/>
        <end position="439"/>
    </location>
</feature>
<feature type="compositionally biased region" description="Low complexity" evidence="5">
    <location>
        <begin position="499"/>
        <end position="512"/>
    </location>
</feature>
<keyword evidence="4" id="KW-0829">Tyrosine-protein kinase</keyword>
<evidence type="ECO:0000256" key="6">
    <source>
        <dbReference type="SAM" id="Phobius"/>
    </source>
</evidence>
<keyword evidence="3" id="KW-0418">Kinase</keyword>
<comment type="caution">
    <text evidence="7">The sequence shown here is derived from an EMBL/GenBank/DDBJ whole genome shotgun (WGS) entry which is preliminary data.</text>
</comment>
<evidence type="ECO:0000313" key="8">
    <source>
        <dbReference type="Proteomes" id="UP000780801"/>
    </source>
</evidence>
<evidence type="ECO:0000256" key="1">
    <source>
        <dbReference type="ARBA" id="ARBA00011902"/>
    </source>
</evidence>
<keyword evidence="8" id="KW-1185">Reference proteome</keyword>
<keyword evidence="6" id="KW-1133">Transmembrane helix</keyword>
<feature type="region of interest" description="Disordered" evidence="5">
    <location>
        <begin position="1"/>
        <end position="44"/>
    </location>
</feature>
<evidence type="ECO:0000256" key="5">
    <source>
        <dbReference type="SAM" id="MobiDB-lite"/>
    </source>
</evidence>
<feature type="compositionally biased region" description="Low complexity" evidence="5">
    <location>
        <begin position="381"/>
        <end position="439"/>
    </location>
</feature>